<dbReference type="PANTHER" id="PTHR43760:SF1">
    <property type="entry name" value="ENDORIBONUCLEASE L-PSP_CHORISMATE MUTASE-LIKE DOMAIN-CONTAINING PROTEIN"/>
    <property type="match status" value="1"/>
</dbReference>
<accession>A0A9E7CX45</accession>
<dbReference type="EMBL" id="CP083239">
    <property type="protein sequence ID" value="UOK71904.1"/>
    <property type="molecule type" value="Genomic_DNA"/>
</dbReference>
<evidence type="ECO:0000313" key="3">
    <source>
        <dbReference type="Proteomes" id="UP000831684"/>
    </source>
</evidence>
<dbReference type="AlphaFoldDB" id="A0A9E7CX45"/>
<gene>
    <name evidence="2" type="ORF">K9D25_04065</name>
</gene>
<name>A0A9E7CX45_9HYPH</name>
<dbReference type="InterPro" id="IPR035959">
    <property type="entry name" value="RutC-like_sf"/>
</dbReference>
<dbReference type="CDD" id="cd02199">
    <property type="entry name" value="YjgF_YER057c_UK114_like_1"/>
    <property type="match status" value="1"/>
</dbReference>
<dbReference type="InterPro" id="IPR013813">
    <property type="entry name" value="Endoribo_LPSP/chorism_mut-like"/>
</dbReference>
<sequence>MSTAAMSLSATKRVEELGLVLPGAGGGAGYYGTRYGKMKPHYLSDKLLFLSGQTAGVDAEGKALFPGRLGRDVTVEQGYEAARLTGLNCLSCIKDAVGDLDRVKGLVRSLNFIACDPSFTQPHLVASGLTDLFEQVFGPEIGVGGRASIGVMSLADDYCFETWVTVELH</sequence>
<evidence type="ECO:0000259" key="1">
    <source>
        <dbReference type="Pfam" id="PF14588"/>
    </source>
</evidence>
<reference evidence="2" key="1">
    <citation type="submission" date="2021-09" db="EMBL/GenBank/DDBJ databases">
        <title>Network and meta-omics reveal the key degrader and cooperation patterns in an efficient 1,4-dioxane-degrading microbial community.</title>
        <authorList>
            <person name="Dai C."/>
        </authorList>
    </citation>
    <scope>NUCLEOTIDE SEQUENCE</scope>
    <source>
        <strain evidence="2">ZM13</strain>
    </source>
</reference>
<dbReference type="KEGG" id="apol:K9D25_04065"/>
<protein>
    <submittedName>
        <fullName evidence="2">RidA family protein</fullName>
    </submittedName>
</protein>
<evidence type="ECO:0000313" key="2">
    <source>
        <dbReference type="EMBL" id="UOK71904.1"/>
    </source>
</evidence>
<dbReference type="RefSeq" id="WP_244379492.1">
    <property type="nucleotide sequence ID" value="NZ_CP083239.1"/>
</dbReference>
<dbReference type="Gene3D" id="3.30.1330.40">
    <property type="entry name" value="RutC-like"/>
    <property type="match status" value="1"/>
</dbReference>
<proteinExistence type="predicted"/>
<feature type="domain" description="Endoribonuclease L-PSP/chorismate mutase-like" evidence="1">
    <location>
        <begin position="35"/>
        <end position="141"/>
    </location>
</feature>
<organism evidence="2 3">
    <name type="scientific">Ancylobacter polymorphus</name>
    <dbReference type="NCBI Taxonomy" id="223390"/>
    <lineage>
        <taxon>Bacteria</taxon>
        <taxon>Pseudomonadati</taxon>
        <taxon>Pseudomonadota</taxon>
        <taxon>Alphaproteobacteria</taxon>
        <taxon>Hyphomicrobiales</taxon>
        <taxon>Xanthobacteraceae</taxon>
        <taxon>Ancylobacter</taxon>
    </lineage>
</organism>
<dbReference type="Pfam" id="PF14588">
    <property type="entry name" value="YjgF_endoribonc"/>
    <property type="match status" value="1"/>
</dbReference>
<dbReference type="SUPFAM" id="SSF55298">
    <property type="entry name" value="YjgF-like"/>
    <property type="match status" value="1"/>
</dbReference>
<dbReference type="Proteomes" id="UP000831684">
    <property type="component" value="Chromosome"/>
</dbReference>
<dbReference type="PANTHER" id="PTHR43760">
    <property type="entry name" value="ENDORIBONUCLEASE-RELATED"/>
    <property type="match status" value="1"/>
</dbReference>